<keyword evidence="1" id="KW-1133">Transmembrane helix</keyword>
<accession>A0A0F9UTE0</accession>
<feature type="transmembrane region" description="Helical" evidence="1">
    <location>
        <begin position="83"/>
        <end position="105"/>
    </location>
</feature>
<feature type="transmembrane region" description="Helical" evidence="1">
    <location>
        <begin position="21"/>
        <end position="41"/>
    </location>
</feature>
<evidence type="ECO:0000256" key="1">
    <source>
        <dbReference type="SAM" id="Phobius"/>
    </source>
</evidence>
<evidence type="ECO:0000313" key="3">
    <source>
        <dbReference type="EMBL" id="KKN94974.1"/>
    </source>
</evidence>
<proteinExistence type="predicted"/>
<dbReference type="Pfam" id="PF09990">
    <property type="entry name" value="DUF2231"/>
    <property type="match status" value="1"/>
</dbReference>
<reference evidence="3" key="1">
    <citation type="journal article" date="2015" name="Nature">
        <title>Complex archaea that bridge the gap between prokaryotes and eukaryotes.</title>
        <authorList>
            <person name="Spang A."/>
            <person name="Saw J.H."/>
            <person name="Jorgensen S.L."/>
            <person name="Zaremba-Niedzwiedzka K."/>
            <person name="Martijn J."/>
            <person name="Lind A.E."/>
            <person name="van Eijk R."/>
            <person name="Schleper C."/>
            <person name="Guy L."/>
            <person name="Ettema T.J."/>
        </authorList>
    </citation>
    <scope>NUCLEOTIDE SEQUENCE</scope>
</reference>
<dbReference type="InterPro" id="IPR019251">
    <property type="entry name" value="DUF2231_TM"/>
</dbReference>
<feature type="transmembrane region" description="Helical" evidence="1">
    <location>
        <begin position="53"/>
        <end position="76"/>
    </location>
</feature>
<sequence>MASAPIISKMAIAGHPLHPMVIHFPVAALLGLIGTDIGYVLSGDFFWARAGLWLAGIGVLGGWISGTIGLLDLLLVKQIRRLITAWCHAILAVMLLSLATLNWIGRLGQPDALIMPWGLYLSLLSGLLIALASVLGGQLVYDHAVGVAPEKTEERAVRDHKIEQAEKP</sequence>
<keyword evidence="1" id="KW-0812">Transmembrane</keyword>
<feature type="transmembrane region" description="Helical" evidence="1">
    <location>
        <begin position="117"/>
        <end position="141"/>
    </location>
</feature>
<organism evidence="3">
    <name type="scientific">marine sediment metagenome</name>
    <dbReference type="NCBI Taxonomy" id="412755"/>
    <lineage>
        <taxon>unclassified sequences</taxon>
        <taxon>metagenomes</taxon>
        <taxon>ecological metagenomes</taxon>
    </lineage>
</organism>
<feature type="domain" description="DUF2231" evidence="2">
    <location>
        <begin position="14"/>
        <end position="148"/>
    </location>
</feature>
<keyword evidence="1" id="KW-0472">Membrane</keyword>
<protein>
    <recommendedName>
        <fullName evidence="2">DUF2231 domain-containing protein</fullName>
    </recommendedName>
</protein>
<evidence type="ECO:0000259" key="2">
    <source>
        <dbReference type="Pfam" id="PF09990"/>
    </source>
</evidence>
<dbReference type="EMBL" id="LAZR01000074">
    <property type="protein sequence ID" value="KKN94974.1"/>
    <property type="molecule type" value="Genomic_DNA"/>
</dbReference>
<name>A0A0F9UTE0_9ZZZZ</name>
<dbReference type="AlphaFoldDB" id="A0A0F9UTE0"/>
<comment type="caution">
    <text evidence="3">The sequence shown here is derived from an EMBL/GenBank/DDBJ whole genome shotgun (WGS) entry which is preliminary data.</text>
</comment>
<gene>
    <name evidence="3" type="ORF">LCGC14_0183010</name>
</gene>